<organism evidence="1 2">
    <name type="scientific">Portunus trituberculatus</name>
    <name type="common">Swimming crab</name>
    <name type="synonym">Neptunus trituberculatus</name>
    <dbReference type="NCBI Taxonomy" id="210409"/>
    <lineage>
        <taxon>Eukaryota</taxon>
        <taxon>Metazoa</taxon>
        <taxon>Ecdysozoa</taxon>
        <taxon>Arthropoda</taxon>
        <taxon>Crustacea</taxon>
        <taxon>Multicrustacea</taxon>
        <taxon>Malacostraca</taxon>
        <taxon>Eumalacostraca</taxon>
        <taxon>Eucarida</taxon>
        <taxon>Decapoda</taxon>
        <taxon>Pleocyemata</taxon>
        <taxon>Brachyura</taxon>
        <taxon>Eubrachyura</taxon>
        <taxon>Portunoidea</taxon>
        <taxon>Portunidae</taxon>
        <taxon>Portuninae</taxon>
        <taxon>Portunus</taxon>
    </lineage>
</organism>
<evidence type="ECO:0000313" key="1">
    <source>
        <dbReference type="EMBL" id="MPC58049.1"/>
    </source>
</evidence>
<gene>
    <name evidence="1" type="ORF">E2C01_052042</name>
</gene>
<name>A0A5B7GKE1_PORTR</name>
<sequence length="172" mass="18934">MRIVSCGGVGRRSGFMQERTFCGSKLGSPALWPDAWAGQKQMSDFISNILCQLKENHFIVGLSFRYGGETRGMKELTHMVLSLFPAGSVPDIPEVLHIHRTRMNASPRFPTVAGRRHVPAVVFLPPSPYLGLTAPPLLQTIHSPPCFHMREPRLIVAGVEGASVPLCLAAYW</sequence>
<reference evidence="1 2" key="1">
    <citation type="submission" date="2019-05" db="EMBL/GenBank/DDBJ databases">
        <title>Another draft genome of Portunus trituberculatus and its Hox gene families provides insights of decapod evolution.</title>
        <authorList>
            <person name="Jeong J.-H."/>
            <person name="Song I."/>
            <person name="Kim S."/>
            <person name="Choi T."/>
            <person name="Kim D."/>
            <person name="Ryu S."/>
            <person name="Kim W."/>
        </authorList>
    </citation>
    <scope>NUCLEOTIDE SEQUENCE [LARGE SCALE GENOMIC DNA]</scope>
    <source>
        <tissue evidence="1">Muscle</tissue>
    </source>
</reference>
<evidence type="ECO:0000313" key="2">
    <source>
        <dbReference type="Proteomes" id="UP000324222"/>
    </source>
</evidence>
<dbReference type="AlphaFoldDB" id="A0A5B7GKE1"/>
<dbReference type="Proteomes" id="UP000324222">
    <property type="component" value="Unassembled WGS sequence"/>
</dbReference>
<protein>
    <submittedName>
        <fullName evidence="1">Uncharacterized protein</fullName>
    </submittedName>
</protein>
<proteinExistence type="predicted"/>
<accession>A0A5B7GKE1</accession>
<keyword evidence="2" id="KW-1185">Reference proteome</keyword>
<dbReference type="EMBL" id="VSRR010015326">
    <property type="protein sequence ID" value="MPC58049.1"/>
    <property type="molecule type" value="Genomic_DNA"/>
</dbReference>
<comment type="caution">
    <text evidence="1">The sequence shown here is derived from an EMBL/GenBank/DDBJ whole genome shotgun (WGS) entry which is preliminary data.</text>
</comment>